<proteinExistence type="predicted"/>
<evidence type="ECO:0000313" key="10">
    <source>
        <dbReference type="EMBL" id="QEG35205.1"/>
    </source>
</evidence>
<dbReference type="RefSeq" id="WP_148073746.1">
    <property type="nucleotide sequence ID" value="NZ_CP042913.1"/>
</dbReference>
<dbReference type="GO" id="GO:0008295">
    <property type="term" value="P:spermidine biosynthetic process"/>
    <property type="evidence" value="ECO:0007669"/>
    <property type="project" value="UniProtKB-KW"/>
</dbReference>
<keyword evidence="8" id="KW-0704">Schiff base</keyword>
<dbReference type="GO" id="GO:0004014">
    <property type="term" value="F:adenosylmethionine decarboxylase activity"/>
    <property type="evidence" value="ECO:0007669"/>
    <property type="project" value="InterPro"/>
</dbReference>
<reference evidence="10 11" key="1">
    <citation type="submission" date="2019-08" db="EMBL/GenBank/DDBJ databases">
        <title>Deep-cultivation of Planctomycetes and their phenomic and genomic characterization uncovers novel biology.</title>
        <authorList>
            <person name="Wiegand S."/>
            <person name="Jogler M."/>
            <person name="Boedeker C."/>
            <person name="Pinto D."/>
            <person name="Vollmers J."/>
            <person name="Rivas-Marin E."/>
            <person name="Kohn T."/>
            <person name="Peeters S.H."/>
            <person name="Heuer A."/>
            <person name="Rast P."/>
            <person name="Oberbeckmann S."/>
            <person name="Bunk B."/>
            <person name="Jeske O."/>
            <person name="Meyerdierks A."/>
            <person name="Storesund J.E."/>
            <person name="Kallscheuer N."/>
            <person name="Luecker S."/>
            <person name="Lage O.M."/>
            <person name="Pohl T."/>
            <person name="Merkel B.J."/>
            <person name="Hornburger P."/>
            <person name="Mueller R.-W."/>
            <person name="Bruemmer F."/>
            <person name="Labrenz M."/>
            <person name="Spormann A.M."/>
            <person name="Op den Camp H."/>
            <person name="Overmann J."/>
            <person name="Amann R."/>
            <person name="Jetten M.S.M."/>
            <person name="Mascher T."/>
            <person name="Medema M.H."/>
            <person name="Devos D.P."/>
            <person name="Kaster A.-K."/>
            <person name="Ovreas L."/>
            <person name="Rohde M."/>
            <person name="Galperin M.Y."/>
            <person name="Jogler C."/>
        </authorList>
    </citation>
    <scope>NUCLEOTIDE SEQUENCE [LARGE SCALE GENOMIC DNA]</scope>
    <source>
        <strain evidence="10 11">Pr1d</strain>
    </source>
</reference>
<evidence type="ECO:0000256" key="4">
    <source>
        <dbReference type="ARBA" id="ARBA00023066"/>
    </source>
</evidence>
<organism evidence="10 11">
    <name type="scientific">Bythopirellula goksoeyrii</name>
    <dbReference type="NCBI Taxonomy" id="1400387"/>
    <lineage>
        <taxon>Bacteria</taxon>
        <taxon>Pseudomonadati</taxon>
        <taxon>Planctomycetota</taxon>
        <taxon>Planctomycetia</taxon>
        <taxon>Pirellulales</taxon>
        <taxon>Lacipirellulaceae</taxon>
        <taxon>Bythopirellula</taxon>
    </lineage>
</organism>
<evidence type="ECO:0000256" key="5">
    <source>
        <dbReference type="ARBA" id="ARBA00023115"/>
    </source>
</evidence>
<dbReference type="EMBL" id="CP042913">
    <property type="protein sequence ID" value="QEG35205.1"/>
    <property type="molecule type" value="Genomic_DNA"/>
</dbReference>
<dbReference type="Proteomes" id="UP000323917">
    <property type="component" value="Chromosome"/>
</dbReference>
<evidence type="ECO:0000256" key="8">
    <source>
        <dbReference type="ARBA" id="ARBA00023270"/>
    </source>
</evidence>
<protein>
    <submittedName>
        <fullName evidence="10">S-adenosylmethionine decarboxylase proenzyme</fullName>
    </submittedName>
</protein>
<evidence type="ECO:0000256" key="1">
    <source>
        <dbReference type="ARBA" id="ARBA00001928"/>
    </source>
</evidence>
<gene>
    <name evidence="10" type="ORF">Pr1d_24990</name>
</gene>
<dbReference type="InterPro" id="IPR003826">
    <property type="entry name" value="AdoMetDC_fam_prok"/>
</dbReference>
<keyword evidence="5" id="KW-0620">Polyamine biosynthesis</keyword>
<sequence length="131" mass="14992">MLTEAPPEYRRIVHNGEKHYGQHMMVTALGCNEAILSIEKLYEFLQNCADEIDMVRYGPPIVARFGQGHETGCSGVQLIETSQISFHTNDNHRDMYLDVFSCKPYEEATVYSVLETFFSPSSITSEMVYRK</sequence>
<evidence type="ECO:0000256" key="7">
    <source>
        <dbReference type="ARBA" id="ARBA00023239"/>
    </source>
</evidence>
<dbReference type="KEGG" id="bgok:Pr1d_24990"/>
<evidence type="ECO:0000256" key="9">
    <source>
        <dbReference type="ARBA" id="ARBA00023317"/>
    </source>
</evidence>
<evidence type="ECO:0000256" key="6">
    <source>
        <dbReference type="ARBA" id="ARBA00023145"/>
    </source>
</evidence>
<dbReference type="Gene3D" id="3.60.90.10">
    <property type="entry name" value="S-adenosylmethionine decarboxylase"/>
    <property type="match status" value="1"/>
</dbReference>
<keyword evidence="6" id="KW-0865">Zymogen</keyword>
<keyword evidence="2" id="KW-0210">Decarboxylase</keyword>
<dbReference type="AlphaFoldDB" id="A0A5B9QC93"/>
<dbReference type="Pfam" id="PF02675">
    <property type="entry name" value="AdoMet_dc"/>
    <property type="match status" value="1"/>
</dbReference>
<name>A0A5B9QC93_9BACT</name>
<keyword evidence="4" id="KW-0745">Spermidine biosynthesis</keyword>
<dbReference type="SUPFAM" id="SSF56276">
    <property type="entry name" value="S-adenosylmethionine decarboxylase"/>
    <property type="match status" value="1"/>
</dbReference>
<keyword evidence="11" id="KW-1185">Reference proteome</keyword>
<evidence type="ECO:0000256" key="3">
    <source>
        <dbReference type="ARBA" id="ARBA00022813"/>
    </source>
</evidence>
<accession>A0A5B9QC93</accession>
<comment type="cofactor">
    <cofactor evidence="1">
        <name>pyruvate</name>
        <dbReference type="ChEBI" id="CHEBI:15361"/>
    </cofactor>
</comment>
<keyword evidence="3" id="KW-0068">Autocatalytic cleavage</keyword>
<keyword evidence="7" id="KW-0456">Lyase</keyword>
<dbReference type="InterPro" id="IPR016067">
    <property type="entry name" value="S-AdoMet_deCO2ase_core"/>
</dbReference>
<dbReference type="OrthoDB" id="9793120at2"/>
<evidence type="ECO:0000313" key="11">
    <source>
        <dbReference type="Proteomes" id="UP000323917"/>
    </source>
</evidence>
<keyword evidence="9" id="KW-0670">Pyruvate</keyword>
<evidence type="ECO:0000256" key="2">
    <source>
        <dbReference type="ARBA" id="ARBA00022793"/>
    </source>
</evidence>